<dbReference type="KEGG" id="pacr:FXN63_24130"/>
<dbReference type="GO" id="GO:0003677">
    <property type="term" value="F:DNA binding"/>
    <property type="evidence" value="ECO:0007669"/>
    <property type="project" value="InterPro"/>
</dbReference>
<dbReference type="SUPFAM" id="SSF88659">
    <property type="entry name" value="Sigma3 and sigma4 domains of RNA polymerase sigma factors"/>
    <property type="match status" value="1"/>
</dbReference>
<proteinExistence type="inferred from homology"/>
<keyword evidence="2" id="KW-0805">Transcription regulation</keyword>
<dbReference type="InterPro" id="IPR013249">
    <property type="entry name" value="RNA_pol_sigma70_r4_t2"/>
</dbReference>
<dbReference type="Gene3D" id="1.10.1740.10">
    <property type="match status" value="1"/>
</dbReference>
<dbReference type="InterPro" id="IPR007627">
    <property type="entry name" value="RNA_pol_sigma70_r2"/>
</dbReference>
<accession>A0A5C0B4K1</accession>
<keyword evidence="8" id="KW-1185">Reference proteome</keyword>
<organism evidence="7 8">
    <name type="scientific">Pigmentiphaga aceris</name>
    <dbReference type="NCBI Taxonomy" id="1940612"/>
    <lineage>
        <taxon>Bacteria</taxon>
        <taxon>Pseudomonadati</taxon>
        <taxon>Pseudomonadota</taxon>
        <taxon>Betaproteobacteria</taxon>
        <taxon>Burkholderiales</taxon>
        <taxon>Alcaligenaceae</taxon>
        <taxon>Pigmentiphaga</taxon>
    </lineage>
</organism>
<evidence type="ECO:0000256" key="1">
    <source>
        <dbReference type="ARBA" id="ARBA00010641"/>
    </source>
</evidence>
<dbReference type="AlphaFoldDB" id="A0A5C0B4K1"/>
<keyword evidence="4" id="KW-0804">Transcription</keyword>
<dbReference type="EMBL" id="CP043046">
    <property type="protein sequence ID" value="QEI08583.1"/>
    <property type="molecule type" value="Genomic_DNA"/>
</dbReference>
<dbReference type="Pfam" id="PF04542">
    <property type="entry name" value="Sigma70_r2"/>
    <property type="match status" value="1"/>
</dbReference>
<keyword evidence="3" id="KW-0731">Sigma factor</keyword>
<name>A0A5C0B4K1_9BURK</name>
<dbReference type="SUPFAM" id="SSF88946">
    <property type="entry name" value="Sigma2 domain of RNA polymerase sigma factors"/>
    <property type="match status" value="1"/>
</dbReference>
<dbReference type="OrthoDB" id="192021at2"/>
<dbReference type="NCBIfam" id="TIGR02937">
    <property type="entry name" value="sigma70-ECF"/>
    <property type="match status" value="1"/>
</dbReference>
<feature type="domain" description="RNA polymerase sigma-70 region 2" evidence="5">
    <location>
        <begin position="18"/>
        <end position="77"/>
    </location>
</feature>
<dbReference type="InterPro" id="IPR036388">
    <property type="entry name" value="WH-like_DNA-bd_sf"/>
</dbReference>
<evidence type="ECO:0000256" key="4">
    <source>
        <dbReference type="ARBA" id="ARBA00023163"/>
    </source>
</evidence>
<evidence type="ECO:0000313" key="8">
    <source>
        <dbReference type="Proteomes" id="UP000325161"/>
    </source>
</evidence>
<gene>
    <name evidence="7" type="ORF">FXN63_24130</name>
</gene>
<dbReference type="GO" id="GO:0016987">
    <property type="term" value="F:sigma factor activity"/>
    <property type="evidence" value="ECO:0007669"/>
    <property type="project" value="UniProtKB-KW"/>
</dbReference>
<sequence length="176" mass="19770">MLVVSDSPPEALLSTLIRHYDDLVDHVRRRFGDRHLARDVVQDVCVRLIETPPRKPIREPLAFLRHVSTHLAIDRCRVADYRVDRTALMAAGPHASETPATPDETAIAEQARAALLAAIQALPERCREVFILHALYEVPQTEIAKRLGISRTMVARHLARADEALQPLLSRSNSRP</sequence>
<dbReference type="InterPro" id="IPR013324">
    <property type="entry name" value="RNA_pol_sigma_r3/r4-like"/>
</dbReference>
<evidence type="ECO:0000313" key="7">
    <source>
        <dbReference type="EMBL" id="QEI08583.1"/>
    </source>
</evidence>
<dbReference type="Gene3D" id="1.10.10.10">
    <property type="entry name" value="Winged helix-like DNA-binding domain superfamily/Winged helix DNA-binding domain"/>
    <property type="match status" value="1"/>
</dbReference>
<evidence type="ECO:0000256" key="2">
    <source>
        <dbReference type="ARBA" id="ARBA00023015"/>
    </source>
</evidence>
<evidence type="ECO:0000259" key="6">
    <source>
        <dbReference type="Pfam" id="PF08281"/>
    </source>
</evidence>
<dbReference type="PANTHER" id="PTHR43133:SF63">
    <property type="entry name" value="RNA POLYMERASE SIGMA FACTOR FECI-RELATED"/>
    <property type="match status" value="1"/>
</dbReference>
<evidence type="ECO:0000256" key="3">
    <source>
        <dbReference type="ARBA" id="ARBA00023082"/>
    </source>
</evidence>
<comment type="similarity">
    <text evidence="1">Belongs to the sigma-70 factor family. ECF subfamily.</text>
</comment>
<dbReference type="GO" id="GO:0006352">
    <property type="term" value="P:DNA-templated transcription initiation"/>
    <property type="evidence" value="ECO:0007669"/>
    <property type="project" value="InterPro"/>
</dbReference>
<dbReference type="InterPro" id="IPR014284">
    <property type="entry name" value="RNA_pol_sigma-70_dom"/>
</dbReference>
<protein>
    <submittedName>
        <fullName evidence="7">RNA polymerase sigma factor</fullName>
    </submittedName>
</protein>
<dbReference type="PANTHER" id="PTHR43133">
    <property type="entry name" value="RNA POLYMERASE ECF-TYPE SIGMA FACTO"/>
    <property type="match status" value="1"/>
</dbReference>
<reference evidence="7 8" key="1">
    <citation type="submission" date="2019-08" db="EMBL/GenBank/DDBJ databases">
        <title>Amphibian skin-associated Pigmentiphaga: genome sequence and occurrence across geography and hosts.</title>
        <authorList>
            <person name="Bletz M.C."/>
            <person name="Bunk B."/>
            <person name="Sproeer C."/>
            <person name="Biwer P."/>
            <person name="Reiter S."/>
            <person name="Rabemananjara F.C.E."/>
            <person name="Schulz S."/>
            <person name="Overmann J."/>
            <person name="Vences M."/>
        </authorList>
    </citation>
    <scope>NUCLEOTIDE SEQUENCE [LARGE SCALE GENOMIC DNA]</scope>
    <source>
        <strain evidence="7 8">Mada1488</strain>
    </source>
</reference>
<dbReference type="InterPro" id="IPR039425">
    <property type="entry name" value="RNA_pol_sigma-70-like"/>
</dbReference>
<dbReference type="InterPro" id="IPR013325">
    <property type="entry name" value="RNA_pol_sigma_r2"/>
</dbReference>
<evidence type="ECO:0000259" key="5">
    <source>
        <dbReference type="Pfam" id="PF04542"/>
    </source>
</evidence>
<dbReference type="Pfam" id="PF08281">
    <property type="entry name" value="Sigma70_r4_2"/>
    <property type="match status" value="1"/>
</dbReference>
<dbReference type="Proteomes" id="UP000325161">
    <property type="component" value="Chromosome"/>
</dbReference>
<feature type="domain" description="RNA polymerase sigma factor 70 region 4 type 2" evidence="6">
    <location>
        <begin position="113"/>
        <end position="161"/>
    </location>
</feature>